<keyword evidence="6" id="KW-1185">Reference proteome</keyword>
<evidence type="ECO:0000259" key="4">
    <source>
        <dbReference type="Pfam" id="PF01757"/>
    </source>
</evidence>
<keyword evidence="5" id="KW-0012">Acyltransferase</keyword>
<evidence type="ECO:0000313" key="5">
    <source>
        <dbReference type="EMBL" id="EUJ29371.1"/>
    </source>
</evidence>
<comment type="subcellular location">
    <subcellularLocation>
        <location evidence="1">Membrane</location>
    </subcellularLocation>
</comment>
<gene>
    <name evidence="5" type="ORF">PCORN_09277</name>
</gene>
<reference evidence="5 6" key="1">
    <citation type="journal article" date="2014" name="Int. J. Syst. Evol. Microbiol.">
        <title>Listeria floridensis sp. nov., Listeria aquatica sp. nov., Listeria cornellensis sp. nov., Listeria riparia sp. nov. and Listeria grandensis sp. nov., from agricultural and natural environments.</title>
        <authorList>
            <person name="den Bakker H.C."/>
            <person name="Warchocki S."/>
            <person name="Wright E.M."/>
            <person name="Allred A.F."/>
            <person name="Ahlstrom C."/>
            <person name="Manuel C.S."/>
            <person name="Stasiewicz M.J."/>
            <person name="Burrell A."/>
            <person name="Roof S."/>
            <person name="Strawn L."/>
            <person name="Fortes E.D."/>
            <person name="Nightingale K.K."/>
            <person name="Kephart D."/>
            <person name="Wiedmann M."/>
        </authorList>
    </citation>
    <scope>NUCLEOTIDE SEQUENCE [LARGE SCALE GENOMIC DNA]</scope>
    <source>
        <strain evidence="6">FSL F6-969</strain>
    </source>
</reference>
<dbReference type="STRING" id="1265820.PCORN_09277"/>
<dbReference type="PANTHER" id="PTHR37312:SF1">
    <property type="entry name" value="MEMBRANE-BOUND ACYLTRANSFERASE YKRP-RELATED"/>
    <property type="match status" value="1"/>
</dbReference>
<dbReference type="PANTHER" id="PTHR37312">
    <property type="entry name" value="MEMBRANE-BOUND ACYLTRANSFERASE YKRP-RELATED"/>
    <property type="match status" value="1"/>
</dbReference>
<dbReference type="EMBL" id="AODE01000019">
    <property type="protein sequence ID" value="EUJ29371.1"/>
    <property type="molecule type" value="Genomic_DNA"/>
</dbReference>
<accession>W7C177</accession>
<comment type="caution">
    <text evidence="5">The sequence shown here is derived from an EMBL/GenBank/DDBJ whole genome shotgun (WGS) entry which is preliminary data.</text>
</comment>
<feature type="domain" description="Acyltransferase 3" evidence="4">
    <location>
        <begin position="7"/>
        <end position="76"/>
    </location>
</feature>
<protein>
    <submittedName>
        <fullName evidence="5">Acyltransferase</fullName>
    </submittedName>
</protein>
<evidence type="ECO:0000313" key="6">
    <source>
        <dbReference type="Proteomes" id="UP000019254"/>
    </source>
</evidence>
<keyword evidence="3" id="KW-0812">Transmembrane</keyword>
<evidence type="ECO:0000256" key="3">
    <source>
        <dbReference type="SAM" id="Phobius"/>
    </source>
</evidence>
<keyword evidence="3" id="KW-0472">Membrane</keyword>
<keyword evidence="3" id="KW-1133">Transmembrane helix</keyword>
<dbReference type="InterPro" id="IPR052734">
    <property type="entry name" value="Nod_factor_acetyltransferase"/>
</dbReference>
<keyword evidence="5" id="KW-0808">Transferase</keyword>
<organism evidence="5 6">
    <name type="scientific">Listeria cornellensis FSL F6-0969</name>
    <dbReference type="NCBI Taxonomy" id="1265820"/>
    <lineage>
        <taxon>Bacteria</taxon>
        <taxon>Bacillati</taxon>
        <taxon>Bacillota</taxon>
        <taxon>Bacilli</taxon>
        <taxon>Bacillales</taxon>
        <taxon>Listeriaceae</taxon>
        <taxon>Listeria</taxon>
    </lineage>
</organism>
<dbReference type="GO" id="GO:0016747">
    <property type="term" value="F:acyltransferase activity, transferring groups other than amino-acyl groups"/>
    <property type="evidence" value="ECO:0007669"/>
    <property type="project" value="InterPro"/>
</dbReference>
<feature type="transmembrane region" description="Helical" evidence="3">
    <location>
        <begin position="35"/>
        <end position="51"/>
    </location>
</feature>
<dbReference type="AlphaFoldDB" id="W7C177"/>
<proteinExistence type="inferred from homology"/>
<dbReference type="Pfam" id="PF01757">
    <property type="entry name" value="Acyl_transf_3"/>
    <property type="match status" value="1"/>
</dbReference>
<name>W7C177_9LIST</name>
<sequence>MALKRLHWIDNLRGFGMILVVWGHMNIPIALETIIYSFHMPLFFFISGYLYKKNNNSFKEVVKKKATVLLIPYFFFRDTVFAFWHCPLDNSRRVMAIT</sequence>
<dbReference type="InterPro" id="IPR002656">
    <property type="entry name" value="Acyl_transf_3_dom"/>
</dbReference>
<evidence type="ECO:0000256" key="2">
    <source>
        <dbReference type="ARBA" id="ARBA00007400"/>
    </source>
</evidence>
<comment type="similarity">
    <text evidence="2">Belongs to the acyltransferase 3 family.</text>
</comment>
<evidence type="ECO:0000256" key="1">
    <source>
        <dbReference type="ARBA" id="ARBA00004370"/>
    </source>
</evidence>
<dbReference type="Proteomes" id="UP000019254">
    <property type="component" value="Unassembled WGS sequence"/>
</dbReference>